<gene>
    <name evidence="1" type="ORF">OCHUTO_0994</name>
</gene>
<proteinExistence type="predicted"/>
<reference evidence="1 2" key="1">
    <citation type="submission" date="2015-02" db="EMBL/GenBank/DDBJ databases">
        <title>Genome Sequencing of Rickettsiales.</title>
        <authorList>
            <person name="Daugherty S.C."/>
            <person name="Su Q."/>
            <person name="Abolude K."/>
            <person name="Beier-Sexton M."/>
            <person name="Carlyon J.A."/>
            <person name="Carter R."/>
            <person name="Day N.P."/>
            <person name="Dumler S.J."/>
            <person name="Dyachenko V."/>
            <person name="Godinez A."/>
            <person name="Kurtti T.J."/>
            <person name="Lichay M."/>
            <person name="Mullins K.E."/>
            <person name="Ott S."/>
            <person name="Pappas-Brown V."/>
            <person name="Paris D.H."/>
            <person name="Patel P."/>
            <person name="Richards A.L."/>
            <person name="Sadzewicz L."/>
            <person name="Sears K."/>
            <person name="Seidman D."/>
            <person name="Sengamalay N."/>
            <person name="Stenos J."/>
            <person name="Tallon L.J."/>
            <person name="Vincent G."/>
            <person name="Fraser C.M."/>
            <person name="Munderloh U."/>
            <person name="Dunning-Hotopp J.C."/>
        </authorList>
    </citation>
    <scope>NUCLEOTIDE SEQUENCE [LARGE SCALE GENOMIC DNA]</scope>
    <source>
        <strain evidence="1 2">Fuller</strain>
    </source>
</reference>
<accession>A0A0F3MKF5</accession>
<dbReference type="PATRIC" id="fig|1359168.3.peg.725"/>
<evidence type="ECO:0000313" key="1">
    <source>
        <dbReference type="EMBL" id="KJV55059.1"/>
    </source>
</evidence>
<organism evidence="1 2">
    <name type="scientific">Orientia chuto str. Dubai</name>
    <dbReference type="NCBI Taxonomy" id="1359168"/>
    <lineage>
        <taxon>Bacteria</taxon>
        <taxon>Pseudomonadati</taxon>
        <taxon>Pseudomonadota</taxon>
        <taxon>Alphaproteobacteria</taxon>
        <taxon>Rickettsiales</taxon>
        <taxon>Rickettsiaceae</taxon>
        <taxon>Rickettsieae</taxon>
        <taxon>Orientia</taxon>
    </lineage>
</organism>
<sequence length="65" mass="7706">MLKVIISFKLVGFYVIYRSVLNFQYRVDRVNLGIINGYCRVSTMLDRSYSYIKLWKILATTDISF</sequence>
<dbReference type="AlphaFoldDB" id="A0A0F3MKF5"/>
<dbReference type="STRING" id="1359168.OCHUTO_0994"/>
<keyword evidence="2" id="KW-1185">Reference proteome</keyword>
<dbReference type="Proteomes" id="UP000033616">
    <property type="component" value="Unassembled WGS sequence"/>
</dbReference>
<dbReference type="EMBL" id="LANP01000029">
    <property type="protein sequence ID" value="KJV55059.1"/>
    <property type="molecule type" value="Genomic_DNA"/>
</dbReference>
<name>A0A0F3MKF5_9RICK</name>
<protein>
    <submittedName>
        <fullName evidence="1">Uncharacterized protein</fullName>
    </submittedName>
</protein>
<comment type="caution">
    <text evidence="1">The sequence shown here is derived from an EMBL/GenBank/DDBJ whole genome shotgun (WGS) entry which is preliminary data.</text>
</comment>
<evidence type="ECO:0000313" key="2">
    <source>
        <dbReference type="Proteomes" id="UP000033616"/>
    </source>
</evidence>